<feature type="transmembrane region" description="Helical" evidence="8">
    <location>
        <begin position="26"/>
        <end position="52"/>
    </location>
</feature>
<evidence type="ECO:0000256" key="1">
    <source>
        <dbReference type="ARBA" id="ARBA00004651"/>
    </source>
</evidence>
<dbReference type="KEGG" id="acz:Acaty_c1820"/>
<evidence type="ECO:0000256" key="8">
    <source>
        <dbReference type="SAM" id="Phobius"/>
    </source>
</evidence>
<dbReference type="InterPro" id="IPR003688">
    <property type="entry name" value="TraG/VirD4"/>
</dbReference>
<dbReference type="GO" id="GO:0005886">
    <property type="term" value="C:plasma membrane"/>
    <property type="evidence" value="ECO:0007669"/>
    <property type="project" value="UniProtKB-SubCell"/>
</dbReference>
<comment type="similarity">
    <text evidence="2">Belongs to the VirD4/TraG family.</text>
</comment>
<evidence type="ECO:0000313" key="10">
    <source>
        <dbReference type="Proteomes" id="UP000005522"/>
    </source>
</evidence>
<feature type="region of interest" description="Disordered" evidence="7">
    <location>
        <begin position="837"/>
        <end position="857"/>
    </location>
</feature>
<feature type="compositionally biased region" description="Low complexity" evidence="7">
    <location>
        <begin position="709"/>
        <end position="732"/>
    </location>
</feature>
<reference evidence="9 10" key="1">
    <citation type="journal article" date="2009" name="J. Bacteriol.">
        <title>Draft genome sequence of the extremely acidophilic bacterium Acidithiobacillus caldus ATCC 51756 reveals metabolic versatility in the genus Acidithiobacillus.</title>
        <authorList>
            <person name="Valdes J."/>
            <person name="Quatrini R."/>
            <person name="Hallberg K."/>
            <person name="Dopson M."/>
            <person name="Valenzuela P.D."/>
            <person name="Holmes D.S."/>
        </authorList>
    </citation>
    <scope>NUCLEOTIDE SEQUENCE [LARGE SCALE GENOMIC DNA]</scope>
    <source>
        <strain evidence="10">ATCC 51756 / DSM 8584 / KU</strain>
    </source>
</reference>
<dbReference type="InterPro" id="IPR027417">
    <property type="entry name" value="P-loop_NTPase"/>
</dbReference>
<dbReference type="eggNOG" id="COG3505">
    <property type="taxonomic scope" value="Bacteria"/>
</dbReference>
<keyword evidence="3" id="KW-1003">Cell membrane</keyword>
<dbReference type="PANTHER" id="PTHR37937:SF1">
    <property type="entry name" value="CONJUGATIVE TRANSFER: DNA TRANSPORT"/>
    <property type="match status" value="1"/>
</dbReference>
<dbReference type="Proteomes" id="UP000005522">
    <property type="component" value="Chromosome"/>
</dbReference>
<sequence length="857" mass="93377">MASVVHRPEQNILDYRAQQRIRNAPTLGLFATAMTGFFASYLGASLGVHIAIPEIYDPNFFPGYVAKPFLGLPVFSPWELGKMAYAEWQYPMMQKATEIAGAIAAVPTLAMGIWQFVRSQRLWQSQYQTDLHGSAHWASRDEIVKMALLPDKGLHPAKGQKPSKRVCYVGGIPNERDETDYLQHAGAEHIICFAPTRSGKGVGLVLPTLLGGWQESVVVHDIKGENYLLTAGWRKSIGQKILKFNPGFGMAADPLNGMEADNNGDLGTKEQCCHFNPLEEVRVGTPFEVKDVMNIATMIVDPDGKGLNDHWQKTGFALLTSVILHVLYAEPDKTMRGVAAFLNDPELEDVDQAFDKMMDTQHRPSNPVLLKQWTALYGNATVHPAIAQSAKEMKNKAPNEKSGVISTMMSFLSLYRDPIVAEWTEYSDFHITDLQDADAPVSLYLVTSPEDKNRLKPLIRLVINLIASKFTAEDRLIPKDGRMICKGKHPLLLLLDEFPSLGKMDIFQDAIAFFAGYNVKLFLITQSKSQLEDEGRGYGKSGGSVIIENCHVRIFYAPNDVTTAEWLSKMLGKKTVVLENVTQSLEGSVLPSPKGQSRSLNYQARDLLTPDEVLRLRGPIKRGSNIVKAGDMIVMVAGFAPVYGRQILYFKNPTFLERAQIPPPATSDEISARAKDYYAKLLGHDKPTSIESTKPDFDTFEESDYTDTPPAGSSAADGSPADGSPAGPADGSLDPTNSDTAPRSGADGSSAPRSGAPRSGADGTSDTRSGDQNGGGGGGLDTGTILEEGADEDAEDGTLDVEVSDSVTDLTEIRASFIEKLPARLLEASGGADAWMQDTQRLDRRADKSELSGMLKG</sequence>
<evidence type="ECO:0000256" key="7">
    <source>
        <dbReference type="SAM" id="MobiDB-lite"/>
    </source>
</evidence>
<dbReference type="InterPro" id="IPR051539">
    <property type="entry name" value="T4SS-coupling_protein"/>
</dbReference>
<feature type="compositionally biased region" description="Basic and acidic residues" evidence="7">
    <location>
        <begin position="840"/>
        <end position="850"/>
    </location>
</feature>
<feature type="compositionally biased region" description="Acidic residues" evidence="7">
    <location>
        <begin position="788"/>
        <end position="799"/>
    </location>
</feature>
<comment type="subcellular location">
    <subcellularLocation>
        <location evidence="1">Cell membrane</location>
        <topology evidence="1">Multi-pass membrane protein</topology>
    </subcellularLocation>
</comment>
<organism evidence="9 10">
    <name type="scientific">Acidithiobacillus caldus (strain ATCC 51756 / DSM 8584 / KU)</name>
    <dbReference type="NCBI Taxonomy" id="637389"/>
    <lineage>
        <taxon>Bacteria</taxon>
        <taxon>Pseudomonadati</taxon>
        <taxon>Pseudomonadota</taxon>
        <taxon>Acidithiobacillia</taxon>
        <taxon>Acidithiobacillales</taxon>
        <taxon>Acidithiobacillaceae</taxon>
        <taxon>Acidithiobacillus</taxon>
    </lineage>
</organism>
<name>A0A059ZS50_ACICK</name>
<dbReference type="RefSeq" id="WP_004872878.1">
    <property type="nucleotide sequence ID" value="NZ_CP005986.1"/>
</dbReference>
<evidence type="ECO:0000256" key="4">
    <source>
        <dbReference type="ARBA" id="ARBA00022692"/>
    </source>
</evidence>
<evidence type="ECO:0000256" key="3">
    <source>
        <dbReference type="ARBA" id="ARBA00022475"/>
    </source>
</evidence>
<evidence type="ECO:0000256" key="2">
    <source>
        <dbReference type="ARBA" id="ARBA00008806"/>
    </source>
</evidence>
<keyword evidence="4 8" id="KW-0812">Transmembrane</keyword>
<proteinExistence type="inferred from homology"/>
<dbReference type="CDD" id="cd01127">
    <property type="entry name" value="TrwB_TraG_TraD_VirD4"/>
    <property type="match status" value="2"/>
</dbReference>
<protein>
    <submittedName>
        <fullName evidence="9">Type IV secretion system protein VirD4</fullName>
    </submittedName>
</protein>
<feature type="compositionally biased region" description="Gly residues" evidence="7">
    <location>
        <begin position="772"/>
        <end position="781"/>
    </location>
</feature>
<dbReference type="Gene3D" id="3.40.50.300">
    <property type="entry name" value="P-loop containing nucleotide triphosphate hydrolases"/>
    <property type="match status" value="1"/>
</dbReference>
<dbReference type="EMBL" id="CP005986">
    <property type="protein sequence ID" value="AIA55679.1"/>
    <property type="molecule type" value="Genomic_DNA"/>
</dbReference>
<evidence type="ECO:0000256" key="5">
    <source>
        <dbReference type="ARBA" id="ARBA00022989"/>
    </source>
</evidence>
<evidence type="ECO:0000256" key="6">
    <source>
        <dbReference type="ARBA" id="ARBA00023136"/>
    </source>
</evidence>
<dbReference type="HOGENOM" id="CLU_012039_0_1_6"/>
<dbReference type="Pfam" id="PF02534">
    <property type="entry name" value="T4SS-DNA_transf"/>
    <property type="match status" value="1"/>
</dbReference>
<keyword evidence="6 8" id="KW-0472">Membrane</keyword>
<keyword evidence="5 8" id="KW-1133">Transmembrane helix</keyword>
<feature type="region of interest" description="Disordered" evidence="7">
    <location>
        <begin position="686"/>
        <end position="799"/>
    </location>
</feature>
<dbReference type="PANTHER" id="PTHR37937">
    <property type="entry name" value="CONJUGATIVE TRANSFER: DNA TRANSPORT"/>
    <property type="match status" value="1"/>
</dbReference>
<accession>A0A059ZS50</accession>
<feature type="compositionally biased region" description="Basic and acidic residues" evidence="7">
    <location>
        <begin position="686"/>
        <end position="697"/>
    </location>
</feature>
<dbReference type="SUPFAM" id="SSF52540">
    <property type="entry name" value="P-loop containing nucleoside triphosphate hydrolases"/>
    <property type="match status" value="1"/>
</dbReference>
<dbReference type="AlphaFoldDB" id="A0A059ZS50"/>
<evidence type="ECO:0000313" key="9">
    <source>
        <dbReference type="EMBL" id="AIA55679.1"/>
    </source>
</evidence>
<gene>
    <name evidence="9" type="ORF">Acaty_c1820</name>
</gene>